<reference evidence="1" key="1">
    <citation type="submission" date="2020-09" db="EMBL/GenBank/DDBJ databases">
        <title>Genome-Enabled Discovery of Anthraquinone Biosynthesis in Senna tora.</title>
        <authorList>
            <person name="Kang S.-H."/>
            <person name="Pandey R.P."/>
            <person name="Lee C.-M."/>
            <person name="Sim J.-S."/>
            <person name="Jeong J.-T."/>
            <person name="Choi B.-S."/>
            <person name="Jung M."/>
            <person name="Ginzburg D."/>
            <person name="Zhao K."/>
            <person name="Won S.Y."/>
            <person name="Oh T.-J."/>
            <person name="Yu Y."/>
            <person name="Kim N.-H."/>
            <person name="Lee O.R."/>
            <person name="Lee T.-H."/>
            <person name="Bashyal P."/>
            <person name="Kim T.-S."/>
            <person name="Lee W.-H."/>
            <person name="Kawkins C."/>
            <person name="Kim C.-K."/>
            <person name="Kim J.S."/>
            <person name="Ahn B.O."/>
            <person name="Rhee S.Y."/>
            <person name="Sohng J.K."/>
        </authorList>
    </citation>
    <scope>NUCLEOTIDE SEQUENCE</scope>
    <source>
        <tissue evidence="1">Leaf</tissue>
    </source>
</reference>
<protein>
    <submittedName>
        <fullName evidence="1">Uncharacterized protein</fullName>
    </submittedName>
</protein>
<dbReference type="AlphaFoldDB" id="A0A834WUE2"/>
<comment type="caution">
    <text evidence="1">The sequence shown here is derived from an EMBL/GenBank/DDBJ whole genome shotgun (WGS) entry which is preliminary data.</text>
</comment>
<name>A0A834WUE2_9FABA</name>
<sequence>MVLEGWGVGTGGVGVGKRGEEEEWKSGEDVVGLWRMDVGGWGVRFGGLMEWVEGWKAFGLWKMEEWREKGGFGYGGLKGASKLLATASSRPHFEALLATASSRAQIIALCSLQ</sequence>
<organism evidence="1 2">
    <name type="scientific">Senna tora</name>
    <dbReference type="NCBI Taxonomy" id="362788"/>
    <lineage>
        <taxon>Eukaryota</taxon>
        <taxon>Viridiplantae</taxon>
        <taxon>Streptophyta</taxon>
        <taxon>Embryophyta</taxon>
        <taxon>Tracheophyta</taxon>
        <taxon>Spermatophyta</taxon>
        <taxon>Magnoliopsida</taxon>
        <taxon>eudicotyledons</taxon>
        <taxon>Gunneridae</taxon>
        <taxon>Pentapetalae</taxon>
        <taxon>rosids</taxon>
        <taxon>fabids</taxon>
        <taxon>Fabales</taxon>
        <taxon>Fabaceae</taxon>
        <taxon>Caesalpinioideae</taxon>
        <taxon>Cassia clade</taxon>
        <taxon>Senna</taxon>
    </lineage>
</organism>
<proteinExistence type="predicted"/>
<evidence type="ECO:0000313" key="2">
    <source>
        <dbReference type="Proteomes" id="UP000634136"/>
    </source>
</evidence>
<evidence type="ECO:0000313" key="1">
    <source>
        <dbReference type="EMBL" id="KAF7832474.1"/>
    </source>
</evidence>
<dbReference type="EMBL" id="JAAIUW010000005">
    <property type="protein sequence ID" value="KAF7832474.1"/>
    <property type="molecule type" value="Genomic_DNA"/>
</dbReference>
<keyword evidence="2" id="KW-1185">Reference proteome</keyword>
<gene>
    <name evidence="1" type="ORF">G2W53_014807</name>
</gene>
<accession>A0A834WUE2</accession>
<dbReference type="Proteomes" id="UP000634136">
    <property type="component" value="Unassembled WGS sequence"/>
</dbReference>